<proteinExistence type="predicted"/>
<evidence type="ECO:0000313" key="1">
    <source>
        <dbReference type="EMBL" id="BAU47994.1"/>
    </source>
</evidence>
<dbReference type="Proteomes" id="UP000218899">
    <property type="component" value="Chromosome"/>
</dbReference>
<dbReference type="EMBL" id="AP014936">
    <property type="protein sequence ID" value="BAU47994.1"/>
    <property type="molecule type" value="Genomic_DNA"/>
</dbReference>
<accession>A0A1B4V957</accession>
<protein>
    <submittedName>
        <fullName evidence="1">Polyketide cyclase</fullName>
    </submittedName>
</protein>
<name>A0A1B4V957_9GAMM</name>
<dbReference type="OrthoDB" id="880456at2"/>
<keyword evidence="2" id="KW-1185">Reference proteome</keyword>
<dbReference type="InterPro" id="IPR023393">
    <property type="entry name" value="START-like_dom_sf"/>
</dbReference>
<dbReference type="InterPro" id="IPR019587">
    <property type="entry name" value="Polyketide_cyclase/dehydratase"/>
</dbReference>
<dbReference type="SUPFAM" id="SSF55961">
    <property type="entry name" value="Bet v1-like"/>
    <property type="match status" value="1"/>
</dbReference>
<dbReference type="Pfam" id="PF10604">
    <property type="entry name" value="Polyketide_cyc2"/>
    <property type="match status" value="1"/>
</dbReference>
<dbReference type="AlphaFoldDB" id="A0A1B4V957"/>
<evidence type="ECO:0000313" key="2">
    <source>
        <dbReference type="Proteomes" id="UP000218899"/>
    </source>
</evidence>
<gene>
    <name evidence="1" type="ORF">SVA_1429</name>
</gene>
<dbReference type="Gene3D" id="3.30.530.20">
    <property type="match status" value="1"/>
</dbReference>
<organism evidence="1 2">
    <name type="scientific">Sulfurifustis variabilis</name>
    <dbReference type="NCBI Taxonomy" id="1675686"/>
    <lineage>
        <taxon>Bacteria</taxon>
        <taxon>Pseudomonadati</taxon>
        <taxon>Pseudomonadota</taxon>
        <taxon>Gammaproteobacteria</taxon>
        <taxon>Acidiferrobacterales</taxon>
        <taxon>Acidiferrobacteraceae</taxon>
        <taxon>Sulfurifustis</taxon>
    </lineage>
</organism>
<dbReference type="KEGG" id="sva:SVA_1429"/>
<reference evidence="1 2" key="1">
    <citation type="submission" date="2015-08" db="EMBL/GenBank/DDBJ databases">
        <title>Complete genome sequence of Sulfurifustis variabilis.</title>
        <authorList>
            <person name="Miura A."/>
            <person name="Kojima H."/>
            <person name="Fukui M."/>
        </authorList>
    </citation>
    <scope>NUCLEOTIDE SEQUENCE [LARGE SCALE GENOMIC DNA]</scope>
    <source>
        <strain evidence="2">skN76</strain>
    </source>
</reference>
<sequence length="133" mass="15082">MRVRRSRTVSVPIECPPRAVYEFVVKPENLPLWATAFCRSVRQSGDEWIVETPDGPMTIEFVRTNDLGVLDHYVSPAPGVQVFNPMRVVPNADGSEVIFTLFQPPEVSDERFAGDAALVERDLRTLKRVLEQR</sequence>